<feature type="chain" id="PRO_5041903668" evidence="1">
    <location>
        <begin position="20"/>
        <end position="241"/>
    </location>
</feature>
<dbReference type="AlphaFoldDB" id="A0AAD9YB47"/>
<organism evidence="2 3">
    <name type="scientific">Colletotrichum kahawae</name>
    <name type="common">Coffee berry disease fungus</name>
    <dbReference type="NCBI Taxonomy" id="34407"/>
    <lineage>
        <taxon>Eukaryota</taxon>
        <taxon>Fungi</taxon>
        <taxon>Dikarya</taxon>
        <taxon>Ascomycota</taxon>
        <taxon>Pezizomycotina</taxon>
        <taxon>Sordariomycetes</taxon>
        <taxon>Hypocreomycetidae</taxon>
        <taxon>Glomerellales</taxon>
        <taxon>Glomerellaceae</taxon>
        <taxon>Colletotrichum</taxon>
        <taxon>Colletotrichum gloeosporioides species complex</taxon>
    </lineage>
</organism>
<keyword evidence="1" id="KW-0732">Signal</keyword>
<feature type="signal peptide" evidence="1">
    <location>
        <begin position="1"/>
        <end position="19"/>
    </location>
</feature>
<proteinExistence type="predicted"/>
<evidence type="ECO:0000256" key="1">
    <source>
        <dbReference type="SAM" id="SignalP"/>
    </source>
</evidence>
<keyword evidence="3" id="KW-1185">Reference proteome</keyword>
<protein>
    <submittedName>
        <fullName evidence="2">Uncharacterized protein</fullName>
    </submittedName>
</protein>
<evidence type="ECO:0000313" key="2">
    <source>
        <dbReference type="EMBL" id="KAK2753998.1"/>
    </source>
</evidence>
<gene>
    <name evidence="2" type="ORF">CKAH01_17507</name>
</gene>
<dbReference type="EMBL" id="VYYT01000235">
    <property type="protein sequence ID" value="KAK2753998.1"/>
    <property type="molecule type" value="Genomic_DNA"/>
</dbReference>
<sequence>MASIFTLARFLAFSKFAAATAVAVPTGFHLWTRQCSLDESFSPATDSLFQHPFLKKVNPDNNGGFHDCFVRELAFENVRPGLLEDALGGGSKLVERYAAGVWGRYAFTVQRKLMEKARRNESNAGDLWETGGLLKSTYPIDLLTMAGTILADDFIVIDKSPNTLMFRGGVSPREEGPREMDTFITLVTELDPQKRVIRFKIKSMVIDRVSNGEGAIVGVVVLLHQQYAKLLLTAGVDHCVA</sequence>
<name>A0AAD9YB47_COLKA</name>
<reference evidence="2" key="1">
    <citation type="submission" date="2023-02" db="EMBL/GenBank/DDBJ databases">
        <title>Colletotrichum kahawae CIFC_Que2 genome sequencing and assembly.</title>
        <authorList>
            <person name="Baroncelli R."/>
        </authorList>
    </citation>
    <scope>NUCLEOTIDE SEQUENCE</scope>
    <source>
        <strain evidence="2">CIFC_Que2</strain>
    </source>
</reference>
<evidence type="ECO:0000313" key="3">
    <source>
        <dbReference type="Proteomes" id="UP001281614"/>
    </source>
</evidence>
<comment type="caution">
    <text evidence="2">The sequence shown here is derived from an EMBL/GenBank/DDBJ whole genome shotgun (WGS) entry which is preliminary data.</text>
</comment>
<accession>A0AAD9YB47</accession>
<dbReference type="Proteomes" id="UP001281614">
    <property type="component" value="Unassembled WGS sequence"/>
</dbReference>